<dbReference type="Pfam" id="PF06080">
    <property type="entry name" value="DUF938"/>
    <property type="match status" value="1"/>
</dbReference>
<dbReference type="PANTHER" id="PTHR20974:SF0">
    <property type="entry name" value="UPF0585 PROTEIN CG18661"/>
    <property type="match status" value="1"/>
</dbReference>
<dbReference type="InterPro" id="IPR029063">
    <property type="entry name" value="SAM-dependent_MTases_sf"/>
</dbReference>
<sequence>MTGKLPPSASVAIPACGAMLHAPAADRNKDALCDLLREHAPQKGRALEIASGTGQHIAAFARALPDLHWQPTEPAPDRRASIDAYITKAALPNVAPAAPLDATATGWNETLPAQDLIFFANLLHLIPTDPAQRVIAEAALALAPGGALIFYGPFGRDGILTSEGDLRFDAELRSADPAIGYKDTVDITRWLSDAALSPIDLVEMPANNLAFIARKP</sequence>
<dbReference type="InterPro" id="IPR010342">
    <property type="entry name" value="DUF938"/>
</dbReference>
<dbReference type="AlphaFoldDB" id="A0A0F9X637"/>
<evidence type="ECO:0000313" key="1">
    <source>
        <dbReference type="EMBL" id="KKN94351.1"/>
    </source>
</evidence>
<protein>
    <recommendedName>
        <fullName evidence="2">Methyltransferase domain-containing protein</fullName>
    </recommendedName>
</protein>
<proteinExistence type="predicted"/>
<dbReference type="EMBL" id="LAZR01000079">
    <property type="protein sequence ID" value="KKN94351.1"/>
    <property type="molecule type" value="Genomic_DNA"/>
</dbReference>
<comment type="caution">
    <text evidence="1">The sequence shown here is derived from an EMBL/GenBank/DDBJ whole genome shotgun (WGS) entry which is preliminary data.</text>
</comment>
<dbReference type="Gene3D" id="3.40.50.150">
    <property type="entry name" value="Vaccinia Virus protein VP39"/>
    <property type="match status" value="1"/>
</dbReference>
<reference evidence="1" key="1">
    <citation type="journal article" date="2015" name="Nature">
        <title>Complex archaea that bridge the gap between prokaryotes and eukaryotes.</title>
        <authorList>
            <person name="Spang A."/>
            <person name="Saw J.H."/>
            <person name="Jorgensen S.L."/>
            <person name="Zaremba-Niedzwiedzka K."/>
            <person name="Martijn J."/>
            <person name="Lind A.E."/>
            <person name="van Eijk R."/>
            <person name="Schleper C."/>
            <person name="Guy L."/>
            <person name="Ettema T.J."/>
        </authorList>
    </citation>
    <scope>NUCLEOTIDE SEQUENCE</scope>
</reference>
<dbReference type="SUPFAM" id="SSF53335">
    <property type="entry name" value="S-adenosyl-L-methionine-dependent methyltransferases"/>
    <property type="match status" value="1"/>
</dbReference>
<name>A0A0F9X637_9ZZZZ</name>
<evidence type="ECO:0008006" key="2">
    <source>
        <dbReference type="Google" id="ProtNLM"/>
    </source>
</evidence>
<organism evidence="1">
    <name type="scientific">marine sediment metagenome</name>
    <dbReference type="NCBI Taxonomy" id="412755"/>
    <lineage>
        <taxon>unclassified sequences</taxon>
        <taxon>metagenomes</taxon>
        <taxon>ecological metagenomes</taxon>
    </lineage>
</organism>
<accession>A0A0F9X637</accession>
<gene>
    <name evidence="1" type="ORF">LCGC14_0189650</name>
</gene>
<dbReference type="PANTHER" id="PTHR20974">
    <property type="entry name" value="UPF0585 PROTEIN CG18661"/>
    <property type="match status" value="1"/>
</dbReference>